<dbReference type="OrthoDB" id="3217230at2"/>
<dbReference type="InterPro" id="IPR050121">
    <property type="entry name" value="Cytochrome_P450_monoxygenase"/>
</dbReference>
<dbReference type="PRINTS" id="PR00385">
    <property type="entry name" value="P450"/>
</dbReference>
<feature type="binding site" description="axial binding residue" evidence="3">
    <location>
        <position position="400"/>
    </location>
    <ligand>
        <name>heme</name>
        <dbReference type="ChEBI" id="CHEBI:30413"/>
    </ligand>
    <ligandPart>
        <name>Fe</name>
        <dbReference type="ChEBI" id="CHEBI:18248"/>
    </ligandPart>
</feature>
<dbReference type="GO" id="GO:0005506">
    <property type="term" value="F:iron ion binding"/>
    <property type="evidence" value="ECO:0007669"/>
    <property type="project" value="InterPro"/>
</dbReference>
<keyword evidence="3 4" id="KW-0479">Metal-binding</keyword>
<dbReference type="GO" id="GO:0020037">
    <property type="term" value="F:heme binding"/>
    <property type="evidence" value="ECO:0007669"/>
    <property type="project" value="InterPro"/>
</dbReference>
<organism evidence="5 6">
    <name type="scientific">Actinomadura hallensis</name>
    <dbReference type="NCBI Taxonomy" id="337895"/>
    <lineage>
        <taxon>Bacteria</taxon>
        <taxon>Bacillati</taxon>
        <taxon>Actinomycetota</taxon>
        <taxon>Actinomycetes</taxon>
        <taxon>Streptosporangiales</taxon>
        <taxon>Thermomonosporaceae</taxon>
        <taxon>Actinomadura</taxon>
    </lineage>
</organism>
<evidence type="ECO:0000256" key="1">
    <source>
        <dbReference type="ARBA" id="ARBA00001971"/>
    </source>
</evidence>
<evidence type="ECO:0000256" key="4">
    <source>
        <dbReference type="RuleBase" id="RU000461"/>
    </source>
</evidence>
<keyword evidence="6" id="KW-1185">Reference proteome</keyword>
<comment type="cofactor">
    <cofactor evidence="1 3">
        <name>heme</name>
        <dbReference type="ChEBI" id="CHEBI:30413"/>
    </cofactor>
</comment>
<dbReference type="PANTHER" id="PTHR24305">
    <property type="entry name" value="CYTOCHROME P450"/>
    <property type="match status" value="1"/>
</dbReference>
<comment type="similarity">
    <text evidence="2 4">Belongs to the cytochrome P450 family.</text>
</comment>
<keyword evidence="4" id="KW-0560">Oxidoreductase</keyword>
<protein>
    <submittedName>
        <fullName evidence="5">Cytochrome P450</fullName>
    </submittedName>
</protein>
<dbReference type="InterPro" id="IPR002401">
    <property type="entry name" value="Cyt_P450_E_grp-I"/>
</dbReference>
<dbReference type="Gene3D" id="1.10.630.10">
    <property type="entry name" value="Cytochrome P450"/>
    <property type="match status" value="1"/>
</dbReference>
<keyword evidence="3 4" id="KW-0349">Heme</keyword>
<dbReference type="EMBL" id="VFPO01000001">
    <property type="protein sequence ID" value="TQM71737.1"/>
    <property type="molecule type" value="Genomic_DNA"/>
</dbReference>
<dbReference type="InterPro" id="IPR001128">
    <property type="entry name" value="Cyt_P450"/>
</dbReference>
<keyword evidence="3 4" id="KW-0408">Iron</keyword>
<dbReference type="PRINTS" id="PR00463">
    <property type="entry name" value="EP450I"/>
</dbReference>
<dbReference type="InterPro" id="IPR036396">
    <property type="entry name" value="Cyt_P450_sf"/>
</dbReference>
<dbReference type="RefSeq" id="WP_141973322.1">
    <property type="nucleotide sequence ID" value="NZ_VFPO01000001.1"/>
</dbReference>
<gene>
    <name evidence="5" type="ORF">FHX41_5512</name>
</gene>
<name>A0A543IMC5_9ACTN</name>
<dbReference type="GO" id="GO:0016705">
    <property type="term" value="F:oxidoreductase activity, acting on paired donors, with incorporation or reduction of molecular oxygen"/>
    <property type="evidence" value="ECO:0007669"/>
    <property type="project" value="InterPro"/>
</dbReference>
<keyword evidence="4" id="KW-0503">Monooxygenase</keyword>
<dbReference type="Pfam" id="PF00067">
    <property type="entry name" value="p450"/>
    <property type="match status" value="1"/>
</dbReference>
<dbReference type="PANTHER" id="PTHR24305:SF166">
    <property type="entry name" value="CYTOCHROME P450 12A4, MITOCHONDRIAL-RELATED"/>
    <property type="match status" value="1"/>
</dbReference>
<evidence type="ECO:0000313" key="6">
    <source>
        <dbReference type="Proteomes" id="UP000316706"/>
    </source>
</evidence>
<dbReference type="SUPFAM" id="SSF48264">
    <property type="entry name" value="Cytochrome P450"/>
    <property type="match status" value="1"/>
</dbReference>
<sequence length="456" mass="51278">MSVTVSTTRSRKPKNFPLYRTLPGFARDPLKELERISRAANGEIVRLDLGIVRPLLVTRPEHLQIVLRERSDDYARDGIFWRPLDDLMGIGVLGGTSESWATSRRVLQPVFTARNVRALTGRLADTINEAVDELDAAAQAGRPVQASREMARIVNQTVVRIFFGGKIGPAEIGKLDPAFEAVIASLAFRVLLPFMPETLMPRGRSYRAGIRAIDEVMYGLVERYRDDPGEDLDIFTALCRARSAEGSGLTDKWVRDNLVGMYAAGTETTATALSWLWPLLCHHPDVAERLYEEIDRVVGGDRVRPEHLEGLTYTKQVVQELLRLYPVGWQFPRVAVRSGNIDGFPVKKGQTLLISPYLTHHLESVWDRPHEFDPDRFAPERASGRHRYAYFPFGGGPHQCVGNHLFHIEAQLIAASVLSRYRPEPVGPVPSRPGMGRTLRLEHELEMRLVPVGERK</sequence>
<dbReference type="GO" id="GO:0004497">
    <property type="term" value="F:monooxygenase activity"/>
    <property type="evidence" value="ECO:0007669"/>
    <property type="project" value="UniProtKB-KW"/>
</dbReference>
<evidence type="ECO:0000256" key="2">
    <source>
        <dbReference type="ARBA" id="ARBA00010617"/>
    </source>
</evidence>
<dbReference type="InterPro" id="IPR017972">
    <property type="entry name" value="Cyt_P450_CS"/>
</dbReference>
<accession>A0A543IMC5</accession>
<proteinExistence type="inferred from homology"/>
<comment type="caution">
    <text evidence="5">The sequence shown here is derived from an EMBL/GenBank/DDBJ whole genome shotgun (WGS) entry which is preliminary data.</text>
</comment>
<dbReference type="Proteomes" id="UP000316706">
    <property type="component" value="Unassembled WGS sequence"/>
</dbReference>
<evidence type="ECO:0000256" key="3">
    <source>
        <dbReference type="PIRSR" id="PIRSR602401-1"/>
    </source>
</evidence>
<reference evidence="5 6" key="1">
    <citation type="submission" date="2019-06" db="EMBL/GenBank/DDBJ databases">
        <title>Sequencing the genomes of 1000 actinobacteria strains.</title>
        <authorList>
            <person name="Klenk H.-P."/>
        </authorList>
    </citation>
    <scope>NUCLEOTIDE SEQUENCE [LARGE SCALE GENOMIC DNA]</scope>
    <source>
        <strain evidence="5 6">DSM 45043</strain>
    </source>
</reference>
<dbReference type="AlphaFoldDB" id="A0A543IMC5"/>
<dbReference type="PROSITE" id="PS00086">
    <property type="entry name" value="CYTOCHROME_P450"/>
    <property type="match status" value="1"/>
</dbReference>
<evidence type="ECO:0000313" key="5">
    <source>
        <dbReference type="EMBL" id="TQM71737.1"/>
    </source>
</evidence>